<name>A0A5N7C219_PETAA</name>
<reference evidence="1" key="1">
    <citation type="submission" date="2019-04" db="EMBL/GenBank/DDBJ databases">
        <title>Friends and foes A comparative genomics studyof 23 Aspergillus species from section Flavi.</title>
        <authorList>
            <consortium name="DOE Joint Genome Institute"/>
            <person name="Kjaerbolling I."/>
            <person name="Vesth T."/>
            <person name="Frisvad J.C."/>
            <person name="Nybo J.L."/>
            <person name="Theobald S."/>
            <person name="Kildgaard S."/>
            <person name="Isbrandt T."/>
            <person name="Kuo A."/>
            <person name="Sato A."/>
            <person name="Lyhne E.K."/>
            <person name="Kogle M.E."/>
            <person name="Wiebenga A."/>
            <person name="Kun R.S."/>
            <person name="Lubbers R.J."/>
            <person name="Makela M.R."/>
            <person name="Barry K."/>
            <person name="Chovatia M."/>
            <person name="Clum A."/>
            <person name="Daum C."/>
            <person name="Haridas S."/>
            <person name="He G."/>
            <person name="LaButti K."/>
            <person name="Lipzen A."/>
            <person name="Mondo S."/>
            <person name="Riley R."/>
            <person name="Salamov A."/>
            <person name="Simmons B.A."/>
            <person name="Magnuson J.K."/>
            <person name="Henrissat B."/>
            <person name="Mortensen U.H."/>
            <person name="Larsen T.O."/>
            <person name="Devries R.P."/>
            <person name="Grigoriev I.V."/>
            <person name="Machida M."/>
            <person name="Baker S.E."/>
            <person name="Andersen M.R."/>
        </authorList>
    </citation>
    <scope>NUCLEOTIDE SEQUENCE [LARGE SCALE GENOMIC DNA]</scope>
    <source>
        <strain evidence="1">IBT 14317</strain>
    </source>
</reference>
<proteinExistence type="predicted"/>
<sequence>MGSGIGNAVATANPKSIDAMVLTGYSGSAAASDLVLAIDPIPAASFSPRFAGLSSGYLVTLTNFGRQRVLYGRNGTYDPRIADLDFSTQDTVAIGELATSSATVAVDYTGPVAVITGEDDAVACFVDSTVWGHCGQGDASKQAQVRYQFPNTSAFS</sequence>
<dbReference type="AlphaFoldDB" id="A0A5N7C219"/>
<dbReference type="OrthoDB" id="190201at2759"/>
<gene>
    <name evidence="1" type="ORF">BDV23DRAFT_185625</name>
</gene>
<dbReference type="EMBL" id="ML735282">
    <property type="protein sequence ID" value="KAE8388134.1"/>
    <property type="molecule type" value="Genomic_DNA"/>
</dbReference>
<evidence type="ECO:0000313" key="1">
    <source>
        <dbReference type="EMBL" id="KAE8388134.1"/>
    </source>
</evidence>
<accession>A0A5N7C219</accession>
<organism evidence="1">
    <name type="scientific">Petromyces alliaceus</name>
    <name type="common">Aspergillus alliaceus</name>
    <dbReference type="NCBI Taxonomy" id="209559"/>
    <lineage>
        <taxon>Eukaryota</taxon>
        <taxon>Fungi</taxon>
        <taxon>Dikarya</taxon>
        <taxon>Ascomycota</taxon>
        <taxon>Pezizomycotina</taxon>
        <taxon>Eurotiomycetes</taxon>
        <taxon>Eurotiomycetidae</taxon>
        <taxon>Eurotiales</taxon>
        <taxon>Aspergillaceae</taxon>
        <taxon>Aspergillus</taxon>
        <taxon>Aspergillus subgen. Circumdati</taxon>
    </lineage>
</organism>
<dbReference type="Proteomes" id="UP000326877">
    <property type="component" value="Unassembled WGS sequence"/>
</dbReference>
<protein>
    <submittedName>
        <fullName evidence="1">Uncharacterized protein</fullName>
    </submittedName>
</protein>